<dbReference type="InParanoid" id="C3XUU2"/>
<gene>
    <name evidence="1" type="ORF">BRAFLDRAFT_88897</name>
</gene>
<accession>C3XUU2</accession>
<sequence>MEAVCLQLTKRNGNVYRRAFSATARMPVHPQTLLMAAELFLTMESAEQSLGVEWLECCHLQVQLHFRQVSPHLSFLGEAVAVECQEALGQTLLQQSLIQLSASKGCSFPVQLAGMKMGIMLASLSLSSRAGFL</sequence>
<dbReference type="EMBL" id="GG666467">
    <property type="protein sequence ID" value="EEN68167.1"/>
    <property type="molecule type" value="Genomic_DNA"/>
</dbReference>
<organism>
    <name type="scientific">Branchiostoma floridae</name>
    <name type="common">Florida lancelet</name>
    <name type="synonym">Amphioxus</name>
    <dbReference type="NCBI Taxonomy" id="7739"/>
    <lineage>
        <taxon>Eukaryota</taxon>
        <taxon>Metazoa</taxon>
        <taxon>Chordata</taxon>
        <taxon>Cephalochordata</taxon>
        <taxon>Leptocardii</taxon>
        <taxon>Amphioxiformes</taxon>
        <taxon>Branchiostomatidae</taxon>
        <taxon>Branchiostoma</taxon>
    </lineage>
</organism>
<reference evidence="1" key="1">
    <citation type="journal article" date="2008" name="Nature">
        <title>The amphioxus genome and the evolution of the chordate karyotype.</title>
        <authorList>
            <consortium name="US DOE Joint Genome Institute (JGI-PGF)"/>
            <person name="Putnam N.H."/>
            <person name="Butts T."/>
            <person name="Ferrier D.E.K."/>
            <person name="Furlong R.F."/>
            <person name="Hellsten U."/>
            <person name="Kawashima T."/>
            <person name="Robinson-Rechavi M."/>
            <person name="Shoguchi E."/>
            <person name="Terry A."/>
            <person name="Yu J.-K."/>
            <person name="Benito-Gutierrez E.L."/>
            <person name="Dubchak I."/>
            <person name="Garcia-Fernandez J."/>
            <person name="Gibson-Brown J.J."/>
            <person name="Grigoriev I.V."/>
            <person name="Horton A.C."/>
            <person name="de Jong P.J."/>
            <person name="Jurka J."/>
            <person name="Kapitonov V.V."/>
            <person name="Kohara Y."/>
            <person name="Kuroki Y."/>
            <person name="Lindquist E."/>
            <person name="Lucas S."/>
            <person name="Osoegawa K."/>
            <person name="Pennacchio L.A."/>
            <person name="Salamov A.A."/>
            <person name="Satou Y."/>
            <person name="Sauka-Spengler T."/>
            <person name="Schmutz J."/>
            <person name="Shin-I T."/>
            <person name="Toyoda A."/>
            <person name="Bronner-Fraser M."/>
            <person name="Fujiyama A."/>
            <person name="Holland L.Z."/>
            <person name="Holland P.W.H."/>
            <person name="Satoh N."/>
            <person name="Rokhsar D.S."/>
        </authorList>
    </citation>
    <scope>NUCLEOTIDE SEQUENCE [LARGE SCALE GENOMIC DNA]</scope>
    <source>
        <strain evidence="1">S238N-H82</strain>
        <tissue evidence="1">Testes</tissue>
    </source>
</reference>
<dbReference type="AlphaFoldDB" id="C3XUU2"/>
<evidence type="ECO:0000313" key="1">
    <source>
        <dbReference type="EMBL" id="EEN68167.1"/>
    </source>
</evidence>
<proteinExistence type="predicted"/>
<name>C3XUU2_BRAFL</name>
<protein>
    <submittedName>
        <fullName evidence="1">Uncharacterized protein</fullName>
    </submittedName>
</protein>